<dbReference type="GO" id="GO:0016887">
    <property type="term" value="F:ATP hydrolysis activity"/>
    <property type="evidence" value="ECO:0007669"/>
    <property type="project" value="InterPro"/>
</dbReference>
<dbReference type="GeneID" id="113111649"/>
<dbReference type="Proteomes" id="UP000515129">
    <property type="component" value="Chromosome 12"/>
</dbReference>
<gene>
    <name evidence="2" type="primary">LOC113111649</name>
</gene>
<dbReference type="InterPro" id="IPR031248">
    <property type="entry name" value="RNF213"/>
</dbReference>
<dbReference type="GO" id="GO:0006511">
    <property type="term" value="P:ubiquitin-dependent protein catabolic process"/>
    <property type="evidence" value="ECO:0007669"/>
    <property type="project" value="TreeGrafter"/>
</dbReference>
<accession>A0A6P6QGG9</accession>
<dbReference type="PANTHER" id="PTHR22605">
    <property type="entry name" value="RZ-TYPE DOMAIN-CONTAINING PROTEIN"/>
    <property type="match status" value="1"/>
</dbReference>
<dbReference type="GO" id="GO:0004842">
    <property type="term" value="F:ubiquitin-protein transferase activity"/>
    <property type="evidence" value="ECO:0007669"/>
    <property type="project" value="InterPro"/>
</dbReference>
<dbReference type="GO" id="GO:0016020">
    <property type="term" value="C:membrane"/>
    <property type="evidence" value="ECO:0007669"/>
    <property type="project" value="TreeGrafter"/>
</dbReference>
<sequence>MKVWNQLRMEISNNASLGLDPTLYEKEITRESSGQFLSLSRHGPGSCLHAIIDLLSETHNSLVREARKLCHLEDSDYKVPLAELSESQLALCHPEKELLPLVLANCHYTLEKGQQTVSSYDHEAIERELSRRFFAGKPRIQTDTDKYLRRQHQNFIEVLNEVRAKIPQEPLKASVLSSMRSMLRSFTDVCDAVYTVEIGLRFLGKTGGHPQDLLLSYLTVSLKMDQHISSTVAEALKENRISQCTATWQLLTCWKSEQMMRKGQDPFHRLSEEFRDKLTSVERKQLKVFLGLTDTEIFSLELHEILQLKTNSTVEEGFAPHWDIRSTMESHLEEKNIISFPGLDHLPEEITLAKAAEIWRLAVEFKH</sequence>
<keyword evidence="1" id="KW-1185">Reference proteome</keyword>
<name>A0A6P6QGG9_CARAU</name>
<dbReference type="RefSeq" id="XP_026132392.1">
    <property type="nucleotide sequence ID" value="XM_026276607.1"/>
</dbReference>
<reference evidence="2" key="1">
    <citation type="submission" date="2025-08" db="UniProtKB">
        <authorList>
            <consortium name="RefSeq"/>
        </authorList>
    </citation>
    <scope>IDENTIFICATION</scope>
    <source>
        <strain evidence="2">Wakin</strain>
        <tissue evidence="2">Muscle</tissue>
    </source>
</reference>
<evidence type="ECO:0000313" key="2">
    <source>
        <dbReference type="RefSeq" id="XP_026132392.1"/>
    </source>
</evidence>
<dbReference type="GO" id="GO:0002040">
    <property type="term" value="P:sprouting angiogenesis"/>
    <property type="evidence" value="ECO:0007669"/>
    <property type="project" value="TreeGrafter"/>
</dbReference>
<dbReference type="OrthoDB" id="2423195at2759"/>
<dbReference type="KEGG" id="caua:113111649"/>
<evidence type="ECO:0000313" key="1">
    <source>
        <dbReference type="Proteomes" id="UP000515129"/>
    </source>
</evidence>
<dbReference type="GO" id="GO:0005829">
    <property type="term" value="C:cytosol"/>
    <property type="evidence" value="ECO:0007669"/>
    <property type="project" value="TreeGrafter"/>
</dbReference>
<protein>
    <submittedName>
        <fullName evidence="2">E3 ubiquitin-protein ligase rnf213-beta-like</fullName>
    </submittedName>
</protein>
<dbReference type="PANTHER" id="PTHR22605:SF21">
    <property type="entry name" value="E3 UBIQUITIN-PROTEIN LIGASE RNF213-BETA"/>
    <property type="match status" value="1"/>
</dbReference>
<dbReference type="GO" id="GO:0005730">
    <property type="term" value="C:nucleolus"/>
    <property type="evidence" value="ECO:0007669"/>
    <property type="project" value="TreeGrafter"/>
</dbReference>
<dbReference type="GO" id="GO:2000051">
    <property type="term" value="P:negative regulation of non-canonical Wnt signaling pathway"/>
    <property type="evidence" value="ECO:0007669"/>
    <property type="project" value="TreeGrafter"/>
</dbReference>
<dbReference type="AlphaFoldDB" id="A0A6P6QGG9"/>
<organism evidence="1 2">
    <name type="scientific">Carassius auratus</name>
    <name type="common">Goldfish</name>
    <dbReference type="NCBI Taxonomy" id="7957"/>
    <lineage>
        <taxon>Eukaryota</taxon>
        <taxon>Metazoa</taxon>
        <taxon>Chordata</taxon>
        <taxon>Craniata</taxon>
        <taxon>Vertebrata</taxon>
        <taxon>Euteleostomi</taxon>
        <taxon>Actinopterygii</taxon>
        <taxon>Neopterygii</taxon>
        <taxon>Teleostei</taxon>
        <taxon>Ostariophysi</taxon>
        <taxon>Cypriniformes</taxon>
        <taxon>Cyprinidae</taxon>
        <taxon>Cyprininae</taxon>
        <taxon>Carassius</taxon>
    </lineage>
</organism>
<proteinExistence type="predicted"/>